<dbReference type="Pfam" id="PF13472">
    <property type="entry name" value="Lipase_GDSL_2"/>
    <property type="match status" value="1"/>
</dbReference>
<dbReference type="PANTHER" id="PTHR30383">
    <property type="entry name" value="THIOESTERASE 1/PROTEASE 1/LYSOPHOSPHOLIPASE L1"/>
    <property type="match status" value="1"/>
</dbReference>
<dbReference type="Proteomes" id="UP000019364">
    <property type="component" value="Unassembled WGS sequence"/>
</dbReference>
<name>W7YDY5_9BACL</name>
<dbReference type="RefSeq" id="WP_036645925.1">
    <property type="nucleotide sequence ID" value="NZ_BAVZ01000001.1"/>
</dbReference>
<dbReference type="CDD" id="cd01834">
    <property type="entry name" value="SGNH_hydrolase_like_2"/>
    <property type="match status" value="1"/>
</dbReference>
<evidence type="ECO:0000259" key="1">
    <source>
        <dbReference type="Pfam" id="PF13472"/>
    </source>
</evidence>
<comment type="caution">
    <text evidence="2">The sequence shown here is derived from an EMBL/GenBank/DDBJ whole genome shotgun (WGS) entry which is preliminary data.</text>
</comment>
<feature type="domain" description="SGNH hydrolase-type esterase" evidence="1">
    <location>
        <begin position="11"/>
        <end position="202"/>
    </location>
</feature>
<dbReference type="InterPro" id="IPR051532">
    <property type="entry name" value="Ester_Hydrolysis_Enzymes"/>
</dbReference>
<dbReference type="OrthoDB" id="9794725at2"/>
<dbReference type="eggNOG" id="COG2755">
    <property type="taxonomic scope" value="Bacteria"/>
</dbReference>
<organism evidence="2 3">
    <name type="scientific">Paenibacillus pini JCM 16418</name>
    <dbReference type="NCBI Taxonomy" id="1236976"/>
    <lineage>
        <taxon>Bacteria</taxon>
        <taxon>Bacillati</taxon>
        <taxon>Bacillota</taxon>
        <taxon>Bacilli</taxon>
        <taxon>Bacillales</taxon>
        <taxon>Paenibacillaceae</taxon>
        <taxon>Paenibacillus</taxon>
    </lineage>
</organism>
<dbReference type="GO" id="GO:0004622">
    <property type="term" value="F:phosphatidylcholine lysophospholipase activity"/>
    <property type="evidence" value="ECO:0007669"/>
    <property type="project" value="TreeGrafter"/>
</dbReference>
<sequence length="217" mass="24728">MKLNTNDTLLFIGDSITDCGRNRPVGEGGFGQLGNGYVAQVDALLHAVYPERNIRILNTGISGNTVRDLKQRWQEDVLDLKPDWLSIMIGTNDVWRQFDQPLNPAYHVYLTEYEQTLKELLALTRPLLKGLILMTPYYLEPNEDDPMRATMDVYRSAMRNIADEFDAILVDTQAAFDAISEHVYLSSLAIGWDRVHPGQRGHMTLAREFLKAIQFEL</sequence>
<dbReference type="InterPro" id="IPR013830">
    <property type="entry name" value="SGNH_hydro"/>
</dbReference>
<evidence type="ECO:0000313" key="2">
    <source>
        <dbReference type="EMBL" id="GAF06692.1"/>
    </source>
</evidence>
<dbReference type="InterPro" id="IPR036514">
    <property type="entry name" value="SGNH_hydro_sf"/>
</dbReference>
<gene>
    <name evidence="2" type="ORF">JCM16418_664</name>
</gene>
<dbReference type="SUPFAM" id="SSF52266">
    <property type="entry name" value="SGNH hydrolase"/>
    <property type="match status" value="1"/>
</dbReference>
<protein>
    <submittedName>
        <fullName evidence="2">Lipolytic enzyme</fullName>
    </submittedName>
</protein>
<proteinExistence type="predicted"/>
<evidence type="ECO:0000313" key="3">
    <source>
        <dbReference type="Proteomes" id="UP000019364"/>
    </source>
</evidence>
<dbReference type="STRING" id="1236976.JCM16418_664"/>
<keyword evidence="3" id="KW-1185">Reference proteome</keyword>
<dbReference type="EMBL" id="BAVZ01000001">
    <property type="protein sequence ID" value="GAF06692.1"/>
    <property type="molecule type" value="Genomic_DNA"/>
</dbReference>
<dbReference type="Gene3D" id="3.40.50.1110">
    <property type="entry name" value="SGNH hydrolase"/>
    <property type="match status" value="1"/>
</dbReference>
<reference evidence="2 3" key="1">
    <citation type="journal article" date="2014" name="Genome Announc.">
        <title>Draft Genome Sequence of Paenibacillus pini JCM 16418T, Isolated from the Rhizosphere of Pine Tree.</title>
        <authorList>
            <person name="Yuki M."/>
            <person name="Oshima K."/>
            <person name="Suda W."/>
            <person name="Oshida Y."/>
            <person name="Kitamura K."/>
            <person name="Iida Y."/>
            <person name="Hattori M."/>
            <person name="Ohkuma M."/>
        </authorList>
    </citation>
    <scope>NUCLEOTIDE SEQUENCE [LARGE SCALE GENOMIC DNA]</scope>
    <source>
        <strain evidence="2 3">JCM 16418</strain>
    </source>
</reference>
<dbReference type="AlphaFoldDB" id="W7YDY5"/>
<dbReference type="PANTHER" id="PTHR30383:SF5">
    <property type="entry name" value="SGNH HYDROLASE-TYPE ESTERASE DOMAIN-CONTAINING PROTEIN"/>
    <property type="match status" value="1"/>
</dbReference>
<accession>W7YDY5</accession>